<keyword evidence="7" id="KW-1185">Reference proteome</keyword>
<dbReference type="RefSeq" id="WP_163825940.1">
    <property type="nucleotide sequence ID" value="NZ_JAAGUX010000054.1"/>
</dbReference>
<dbReference type="Pfam" id="PF01614">
    <property type="entry name" value="IclR_C"/>
    <property type="match status" value="1"/>
</dbReference>
<evidence type="ECO:0000313" key="6">
    <source>
        <dbReference type="EMBL" id="NEW58454.1"/>
    </source>
</evidence>
<dbReference type="InterPro" id="IPR036390">
    <property type="entry name" value="WH_DNA-bd_sf"/>
</dbReference>
<dbReference type="PANTHER" id="PTHR30136:SF24">
    <property type="entry name" value="HTH-TYPE TRANSCRIPTIONAL REPRESSOR ALLR"/>
    <property type="match status" value="1"/>
</dbReference>
<reference evidence="6 7" key="1">
    <citation type="submission" date="2020-01" db="EMBL/GenBank/DDBJ databases">
        <title>Genetics and antimicrobial susceptibilities of Nocardia species isolated from the soil; a comparison with species isolated from humans.</title>
        <authorList>
            <person name="Carrasco G."/>
            <person name="Monzon S."/>
            <person name="Sansegundo M."/>
            <person name="Garcia E."/>
            <person name="Garrido N."/>
            <person name="Medina M.J."/>
            <person name="Villalon P."/>
            <person name="Ramirez-Arocha A.C."/>
            <person name="Jimenez P."/>
            <person name="Cuesta I."/>
            <person name="Valdezate S."/>
        </authorList>
    </citation>
    <scope>NUCLEOTIDE SEQUENCE [LARGE SCALE GENOMIC DNA]</scope>
    <source>
        <strain evidence="6 7">CNM20110649</strain>
    </source>
</reference>
<dbReference type="PROSITE" id="PS51078">
    <property type="entry name" value="ICLR_ED"/>
    <property type="match status" value="1"/>
</dbReference>
<organism evidence="6 7">
    <name type="scientific">Nocardia cyriacigeorgica</name>
    <dbReference type="NCBI Taxonomy" id="135487"/>
    <lineage>
        <taxon>Bacteria</taxon>
        <taxon>Bacillati</taxon>
        <taxon>Actinomycetota</taxon>
        <taxon>Actinomycetes</taxon>
        <taxon>Mycobacteriales</taxon>
        <taxon>Nocardiaceae</taxon>
        <taxon>Nocardia</taxon>
    </lineage>
</organism>
<protein>
    <submittedName>
        <fullName evidence="6">Helix-turn-helix domain-containing protein</fullName>
    </submittedName>
</protein>
<dbReference type="Gene3D" id="3.30.450.40">
    <property type="match status" value="1"/>
</dbReference>
<gene>
    <name evidence="6" type="ORF">GV794_22805</name>
</gene>
<dbReference type="InterPro" id="IPR014757">
    <property type="entry name" value="Tscrpt_reg_IclR_C"/>
</dbReference>
<proteinExistence type="predicted"/>
<dbReference type="SUPFAM" id="SSF55781">
    <property type="entry name" value="GAF domain-like"/>
    <property type="match status" value="1"/>
</dbReference>
<dbReference type="InterPro" id="IPR050707">
    <property type="entry name" value="HTH_MetabolicPath_Reg"/>
</dbReference>
<comment type="caution">
    <text evidence="6">The sequence shown here is derived from an EMBL/GenBank/DDBJ whole genome shotgun (WGS) entry which is preliminary data.</text>
</comment>
<dbReference type="InterPro" id="IPR036388">
    <property type="entry name" value="WH-like_DNA-bd_sf"/>
</dbReference>
<keyword evidence="2" id="KW-0238">DNA-binding</keyword>
<evidence type="ECO:0000259" key="5">
    <source>
        <dbReference type="PROSITE" id="PS51078"/>
    </source>
</evidence>
<feature type="domain" description="IclR-ED" evidence="5">
    <location>
        <begin position="73"/>
        <end position="245"/>
    </location>
</feature>
<dbReference type="Proteomes" id="UP000470876">
    <property type="component" value="Unassembled WGS sequence"/>
</dbReference>
<dbReference type="InterPro" id="IPR005471">
    <property type="entry name" value="Tscrpt_reg_IclR_N"/>
</dbReference>
<accession>A0ABX0CY36</accession>
<evidence type="ECO:0000313" key="7">
    <source>
        <dbReference type="Proteomes" id="UP000470876"/>
    </source>
</evidence>
<dbReference type="EMBL" id="JAAGUX010000054">
    <property type="protein sequence ID" value="NEW58454.1"/>
    <property type="molecule type" value="Genomic_DNA"/>
</dbReference>
<sequence length="245" mass="26153">MPVSDTPNTAVPSSTLDRLSLVIDSFRDTPRATLTDIVRHTGIPRTSTLRMLEQLVRMGWLRRRGHQYELGDRLAELGILAAYQNGFDRVVGPLLSELHRVTGHIVHLGVLDGGEVVYLDKVGGRTAPTLHTQVGSRIPAAASTIGKALTAPAHRAAADRPAGIAFGVCTSGLGCIGARIGTYRGTQIGLSISGPRTQVRFDLPNAAPVRLTAAAIAHYLDLSSDPLPAPASAHRNPRLRAPHQR</sequence>
<dbReference type="InterPro" id="IPR029016">
    <property type="entry name" value="GAF-like_dom_sf"/>
</dbReference>
<dbReference type="PANTHER" id="PTHR30136">
    <property type="entry name" value="HELIX-TURN-HELIX TRANSCRIPTIONAL REGULATOR, ICLR FAMILY"/>
    <property type="match status" value="1"/>
</dbReference>
<name>A0ABX0CY36_9NOCA</name>
<dbReference type="SUPFAM" id="SSF46785">
    <property type="entry name" value="Winged helix' DNA-binding domain"/>
    <property type="match status" value="1"/>
</dbReference>
<evidence type="ECO:0000256" key="3">
    <source>
        <dbReference type="ARBA" id="ARBA00023163"/>
    </source>
</evidence>
<dbReference type="SMART" id="SM00346">
    <property type="entry name" value="HTH_ICLR"/>
    <property type="match status" value="1"/>
</dbReference>
<feature type="domain" description="HTH iclR-type" evidence="4">
    <location>
        <begin position="13"/>
        <end position="72"/>
    </location>
</feature>
<dbReference type="Gene3D" id="1.10.10.10">
    <property type="entry name" value="Winged helix-like DNA-binding domain superfamily/Winged helix DNA-binding domain"/>
    <property type="match status" value="1"/>
</dbReference>
<dbReference type="PROSITE" id="PS51077">
    <property type="entry name" value="HTH_ICLR"/>
    <property type="match status" value="1"/>
</dbReference>
<keyword evidence="3" id="KW-0804">Transcription</keyword>
<evidence type="ECO:0000259" key="4">
    <source>
        <dbReference type="PROSITE" id="PS51077"/>
    </source>
</evidence>
<evidence type="ECO:0000256" key="1">
    <source>
        <dbReference type="ARBA" id="ARBA00023015"/>
    </source>
</evidence>
<dbReference type="Pfam" id="PF09339">
    <property type="entry name" value="HTH_IclR"/>
    <property type="match status" value="1"/>
</dbReference>
<keyword evidence="1" id="KW-0805">Transcription regulation</keyword>
<evidence type="ECO:0000256" key="2">
    <source>
        <dbReference type="ARBA" id="ARBA00023125"/>
    </source>
</evidence>